<sequence length="95" mass="10455">MSNQLNTLVAASNVLAPAYYVLKAQGYDVAFDAVREWWTATKGESKFLAYSTIELCGLIYIHEHKGDDWGVSDEAIKAYLLLDATDNTGADNSSF</sequence>
<evidence type="ECO:0000313" key="2">
    <source>
        <dbReference type="Proteomes" id="UP000831390"/>
    </source>
</evidence>
<evidence type="ECO:0000313" key="1">
    <source>
        <dbReference type="EMBL" id="UOE33743.1"/>
    </source>
</evidence>
<keyword evidence="2" id="KW-1185">Reference proteome</keyword>
<proteinExistence type="predicted"/>
<dbReference type="Proteomes" id="UP000831390">
    <property type="component" value="Chromosome"/>
</dbReference>
<accession>A0ABY4B3N3</accession>
<dbReference type="RefSeq" id="WP_243513888.1">
    <property type="nucleotide sequence ID" value="NZ_CP094534.1"/>
</dbReference>
<protein>
    <recommendedName>
        <fullName evidence="3">DUF309 domain-containing protein</fullName>
    </recommendedName>
</protein>
<name>A0ABY4B3N3_9BACT</name>
<evidence type="ECO:0008006" key="3">
    <source>
        <dbReference type="Google" id="ProtNLM"/>
    </source>
</evidence>
<organism evidence="1 2">
    <name type="scientific">Hymenobacter monticola</name>
    <dbReference type="NCBI Taxonomy" id="1705399"/>
    <lineage>
        <taxon>Bacteria</taxon>
        <taxon>Pseudomonadati</taxon>
        <taxon>Bacteroidota</taxon>
        <taxon>Cytophagia</taxon>
        <taxon>Cytophagales</taxon>
        <taxon>Hymenobacteraceae</taxon>
        <taxon>Hymenobacter</taxon>
    </lineage>
</organism>
<gene>
    <name evidence="1" type="ORF">MTP16_21800</name>
</gene>
<reference evidence="1 2" key="1">
    <citation type="submission" date="2022-03" db="EMBL/GenBank/DDBJ databases">
        <title>Hymenobactersp. isolated from the air.</title>
        <authorList>
            <person name="Won M."/>
            <person name="Kwon S.-W."/>
        </authorList>
    </citation>
    <scope>NUCLEOTIDE SEQUENCE [LARGE SCALE GENOMIC DNA]</scope>
    <source>
        <strain evidence="1 2">KACC 22596</strain>
    </source>
</reference>
<dbReference type="EMBL" id="CP094534">
    <property type="protein sequence ID" value="UOE33743.1"/>
    <property type="molecule type" value="Genomic_DNA"/>
</dbReference>